<gene>
    <name evidence="1" type="ORF">BFS30_11885</name>
</gene>
<keyword evidence="2" id="KW-1185">Reference proteome</keyword>
<dbReference type="PANTHER" id="PTHR34109:SF1">
    <property type="entry name" value="VOC DOMAIN-CONTAINING PROTEIN"/>
    <property type="match status" value="1"/>
</dbReference>
<dbReference type="Gene3D" id="3.30.720.120">
    <property type="match status" value="1"/>
</dbReference>
<dbReference type="InterPro" id="IPR029068">
    <property type="entry name" value="Glyas_Bleomycin-R_OHBP_Dase"/>
</dbReference>
<dbReference type="Gene3D" id="3.30.720.110">
    <property type="match status" value="1"/>
</dbReference>
<dbReference type="PANTHER" id="PTHR34109">
    <property type="entry name" value="BNAUNNG04460D PROTEIN-RELATED"/>
    <property type="match status" value="1"/>
</dbReference>
<evidence type="ECO:0000313" key="1">
    <source>
        <dbReference type="EMBL" id="AOM77812.1"/>
    </source>
</evidence>
<sequence length="126" mass="14080">MNTPRQHQAVMPYLMLEGAQKFTDFIKKVFDAEVTQQHQRVDQSGLLMHGEAQISGSTIMYCDAVGSWGVAVSNLFIYVDNADERFHKAIEAGATTVMELSDKEYGRTCGVKDTTGNVWWITSLKS</sequence>
<accession>A0A1D7QGJ8</accession>
<proteinExistence type="predicted"/>
<evidence type="ECO:0000313" key="2">
    <source>
        <dbReference type="Proteomes" id="UP000094313"/>
    </source>
</evidence>
<dbReference type="RefSeq" id="WP_069379500.1">
    <property type="nucleotide sequence ID" value="NZ_CP017141.1"/>
</dbReference>
<dbReference type="EMBL" id="CP017141">
    <property type="protein sequence ID" value="AOM77812.1"/>
    <property type="molecule type" value="Genomic_DNA"/>
</dbReference>
<reference evidence="1 2" key="1">
    <citation type="submission" date="2016-08" db="EMBL/GenBank/DDBJ databases">
        <authorList>
            <person name="Seilhamer J.J."/>
        </authorList>
    </citation>
    <scope>NUCLEOTIDE SEQUENCE [LARGE SCALE GENOMIC DNA]</scope>
    <source>
        <strain evidence="1 2">DX4</strain>
    </source>
</reference>
<dbReference type="OrthoDB" id="9795306at2"/>
<name>A0A1D7QGJ8_9SPHI</name>
<dbReference type="SUPFAM" id="SSF54593">
    <property type="entry name" value="Glyoxalase/Bleomycin resistance protein/Dihydroxybiphenyl dioxygenase"/>
    <property type="match status" value="1"/>
</dbReference>
<dbReference type="AlphaFoldDB" id="A0A1D7QGJ8"/>
<dbReference type="Proteomes" id="UP000094313">
    <property type="component" value="Chromosome"/>
</dbReference>
<protein>
    <submittedName>
        <fullName evidence="1">Glyoxalase</fullName>
    </submittedName>
</protein>
<dbReference type="KEGG" id="psty:BFS30_11885"/>
<organism evidence="1 2">
    <name type="scientific">Pedobacter steynii</name>
    <dbReference type="NCBI Taxonomy" id="430522"/>
    <lineage>
        <taxon>Bacteria</taxon>
        <taxon>Pseudomonadati</taxon>
        <taxon>Bacteroidota</taxon>
        <taxon>Sphingobacteriia</taxon>
        <taxon>Sphingobacteriales</taxon>
        <taxon>Sphingobacteriaceae</taxon>
        <taxon>Pedobacter</taxon>
    </lineage>
</organism>